<dbReference type="GO" id="GO:0009117">
    <property type="term" value="P:nucleotide metabolic process"/>
    <property type="evidence" value="ECO:0007669"/>
    <property type="project" value="UniProtKB-KW"/>
</dbReference>
<comment type="function">
    <text evidence="10">Pyrophosphatase that catalyzes the hydrolysis of nucleoside triphosphates to their monophosphate derivatives, with a high preference for the non-canonical purine nucleotides XTP (xanthosine triphosphate), dITP (deoxyinosine triphosphate) and ITP. Seems to function as a house-cleaning enzyme that removes non-canonical purine nucleotides from the nucleotide pool, thus preventing their incorporation into DNA/RNA and avoiding chromosomal lesions.</text>
</comment>
<dbReference type="GO" id="GO:0035870">
    <property type="term" value="F:dITP diphosphatase activity"/>
    <property type="evidence" value="ECO:0007669"/>
    <property type="project" value="UniProtKB-UniRule"/>
</dbReference>
<dbReference type="PATRIC" id="fig|1623450.3.peg.648"/>
<dbReference type="Proteomes" id="UP000066549">
    <property type="component" value="Chromosome"/>
</dbReference>
<keyword evidence="3 10" id="KW-0479">Metal-binding</keyword>
<proteinExistence type="inferred from homology"/>
<comment type="catalytic activity">
    <reaction evidence="10">
        <text>ITP + H2O = IMP + diphosphate + H(+)</text>
        <dbReference type="Rhea" id="RHEA:29399"/>
        <dbReference type="ChEBI" id="CHEBI:15377"/>
        <dbReference type="ChEBI" id="CHEBI:15378"/>
        <dbReference type="ChEBI" id="CHEBI:33019"/>
        <dbReference type="ChEBI" id="CHEBI:58053"/>
        <dbReference type="ChEBI" id="CHEBI:61402"/>
        <dbReference type="EC" id="3.6.1.66"/>
    </reaction>
</comment>
<sequence>MTKVVLASNNQKKINEMQHLLADINLEIMPQSFFNIGEADEPYQTFVENALAKARYASKKTNLPAIADDSGICVDHLDFNPGVRSARFAHENATDDENLLKLLHDLKGVKNRNAHYYCSIVFVTTPDDPQPIICEGIWKGKIVEQPRGSNGFGYDPIFEDFMTENTAAELDPQLKNKLSHRGQALQQLKLKLTIKYEQK</sequence>
<accession>A0A0H4IZ38</accession>
<feature type="active site" description="Proton acceptor" evidence="10">
    <location>
        <position position="69"/>
    </location>
</feature>
<dbReference type="PANTHER" id="PTHR11067:SF9">
    <property type="entry name" value="INOSINE TRIPHOSPHATE PYROPHOSPHATASE"/>
    <property type="match status" value="1"/>
</dbReference>
<dbReference type="NCBIfam" id="TIGR00042">
    <property type="entry name" value="RdgB/HAM1 family non-canonical purine NTP pyrophosphatase"/>
    <property type="match status" value="1"/>
</dbReference>
<dbReference type="GO" id="GO:0036220">
    <property type="term" value="F:ITP diphosphatase activity"/>
    <property type="evidence" value="ECO:0007669"/>
    <property type="project" value="UniProtKB-UniRule"/>
</dbReference>
<comment type="similarity">
    <text evidence="1 10 11">Belongs to the HAM1 NTPase family.</text>
</comment>
<dbReference type="InterPro" id="IPR002637">
    <property type="entry name" value="RdgB/HAM1"/>
</dbReference>
<dbReference type="GO" id="GO:0046872">
    <property type="term" value="F:metal ion binding"/>
    <property type="evidence" value="ECO:0007669"/>
    <property type="project" value="UniProtKB-KW"/>
</dbReference>
<evidence type="ECO:0000256" key="9">
    <source>
        <dbReference type="ARBA" id="ARBA00052017"/>
    </source>
</evidence>
<feature type="binding site" evidence="10">
    <location>
        <position position="69"/>
    </location>
    <ligand>
        <name>Mg(2+)</name>
        <dbReference type="ChEBI" id="CHEBI:18420"/>
    </ligand>
</feature>
<evidence type="ECO:0000256" key="11">
    <source>
        <dbReference type="RuleBase" id="RU003781"/>
    </source>
</evidence>
<keyword evidence="4 10" id="KW-0547">Nucleotide-binding</keyword>
<evidence type="ECO:0000256" key="1">
    <source>
        <dbReference type="ARBA" id="ARBA00008023"/>
    </source>
</evidence>
<gene>
    <name evidence="12" type="ORF">VI33_03290</name>
</gene>
<evidence type="ECO:0000256" key="10">
    <source>
        <dbReference type="HAMAP-Rule" id="MF_01405"/>
    </source>
</evidence>
<dbReference type="SUPFAM" id="SSF52972">
    <property type="entry name" value="ITPase-like"/>
    <property type="match status" value="1"/>
</dbReference>
<comment type="catalytic activity">
    <reaction evidence="9 10">
        <text>XTP + H2O = XMP + diphosphate + H(+)</text>
        <dbReference type="Rhea" id="RHEA:28610"/>
        <dbReference type="ChEBI" id="CHEBI:15377"/>
        <dbReference type="ChEBI" id="CHEBI:15378"/>
        <dbReference type="ChEBI" id="CHEBI:33019"/>
        <dbReference type="ChEBI" id="CHEBI:57464"/>
        <dbReference type="ChEBI" id="CHEBI:61314"/>
        <dbReference type="EC" id="3.6.1.66"/>
    </reaction>
</comment>
<feature type="binding site" evidence="10">
    <location>
        <begin position="152"/>
        <end position="155"/>
    </location>
    <ligand>
        <name>substrate</name>
    </ligand>
</feature>
<dbReference type="OrthoDB" id="9807456at2"/>
<evidence type="ECO:0000256" key="7">
    <source>
        <dbReference type="ARBA" id="ARBA00023080"/>
    </source>
</evidence>
<dbReference type="GO" id="GO:0017111">
    <property type="term" value="F:ribonucleoside triphosphate phosphatase activity"/>
    <property type="evidence" value="ECO:0007669"/>
    <property type="project" value="InterPro"/>
</dbReference>
<evidence type="ECO:0000313" key="13">
    <source>
        <dbReference type="Proteomes" id="UP000066549"/>
    </source>
</evidence>
<feature type="binding site" evidence="10">
    <location>
        <position position="40"/>
    </location>
    <ligand>
        <name>Mg(2+)</name>
        <dbReference type="ChEBI" id="CHEBI:18420"/>
    </ligand>
</feature>
<dbReference type="GO" id="GO:0036222">
    <property type="term" value="F:XTP diphosphatase activity"/>
    <property type="evidence" value="ECO:0007669"/>
    <property type="project" value="UniProtKB-UniRule"/>
</dbReference>
<keyword evidence="7 10" id="KW-0546">Nucleotide metabolism</keyword>
<comment type="subunit">
    <text evidence="2 10">Homodimer.</text>
</comment>
<evidence type="ECO:0000256" key="3">
    <source>
        <dbReference type="ARBA" id="ARBA00022723"/>
    </source>
</evidence>
<evidence type="ECO:0000256" key="6">
    <source>
        <dbReference type="ARBA" id="ARBA00022842"/>
    </source>
</evidence>
<evidence type="ECO:0000256" key="4">
    <source>
        <dbReference type="ARBA" id="ARBA00022741"/>
    </source>
</evidence>
<feature type="binding site" evidence="10">
    <location>
        <position position="175"/>
    </location>
    <ligand>
        <name>substrate</name>
    </ligand>
</feature>
<evidence type="ECO:0000256" key="2">
    <source>
        <dbReference type="ARBA" id="ARBA00011738"/>
    </source>
</evidence>
<feature type="binding site" evidence="10">
    <location>
        <begin position="180"/>
        <end position="181"/>
    </location>
    <ligand>
        <name>substrate</name>
    </ligand>
</feature>
<dbReference type="GO" id="GO:0005829">
    <property type="term" value="C:cytosol"/>
    <property type="evidence" value="ECO:0007669"/>
    <property type="project" value="TreeGrafter"/>
</dbReference>
<name>A0A0H4IZ38_9PROT</name>
<dbReference type="Gene3D" id="3.90.950.10">
    <property type="match status" value="1"/>
</dbReference>
<dbReference type="HAMAP" id="MF_01405">
    <property type="entry name" value="Non_canon_purine_NTPase"/>
    <property type="match status" value="1"/>
</dbReference>
<feature type="binding site" evidence="10">
    <location>
        <begin position="8"/>
        <end position="13"/>
    </location>
    <ligand>
        <name>substrate</name>
    </ligand>
</feature>
<dbReference type="FunFam" id="3.90.950.10:FF:000001">
    <property type="entry name" value="dITP/XTP pyrophosphatase"/>
    <property type="match status" value="1"/>
</dbReference>
<dbReference type="InterPro" id="IPR020922">
    <property type="entry name" value="dITP/XTP_pyrophosphatase"/>
</dbReference>
<evidence type="ECO:0000313" key="12">
    <source>
        <dbReference type="EMBL" id="AKO65759.1"/>
    </source>
</evidence>
<feature type="binding site" evidence="10">
    <location>
        <position position="70"/>
    </location>
    <ligand>
        <name>substrate</name>
    </ligand>
</feature>
<reference evidence="12 13" key="1">
    <citation type="submission" date="2015-03" db="EMBL/GenBank/DDBJ databases">
        <title>Comparative analysis of the OM43 clade including a novel species from Red Sea uncovers genomic and metabolic diversity among marine methylotrophs.</title>
        <authorList>
            <person name="Jimenez-Infante F."/>
            <person name="Ngugi D.K."/>
            <person name="Vinu M."/>
            <person name="Alam I."/>
            <person name="Kamau A."/>
            <person name="Blom J."/>
            <person name="Bajic V.B."/>
            <person name="Stingl U."/>
        </authorList>
    </citation>
    <scope>NUCLEOTIDE SEQUENCE [LARGE SCALE GENOMIC DNA]</scope>
    <source>
        <strain evidence="12 13">MBRSH7</strain>
    </source>
</reference>
<keyword evidence="5 10" id="KW-0378">Hydrolase</keyword>
<dbReference type="EC" id="3.6.1.66" evidence="10"/>
<comment type="cofactor">
    <cofactor evidence="10">
        <name>Mg(2+)</name>
        <dbReference type="ChEBI" id="CHEBI:18420"/>
    </cofactor>
    <text evidence="10">Binds 1 Mg(2+) ion per subunit.</text>
</comment>
<dbReference type="PANTHER" id="PTHR11067">
    <property type="entry name" value="INOSINE TRIPHOSPHATE PYROPHOSPHATASE/HAM1 PROTEIN"/>
    <property type="match status" value="1"/>
</dbReference>
<dbReference type="AlphaFoldDB" id="A0A0H4IZ38"/>
<organism evidence="12 13">
    <name type="scientific">Methylophilales bacterium MBRS-H7</name>
    <dbReference type="NCBI Taxonomy" id="1623450"/>
    <lineage>
        <taxon>Bacteria</taxon>
        <taxon>Pseudomonadati</taxon>
        <taxon>Pseudomonadota</taxon>
        <taxon>Betaproteobacteria</taxon>
        <taxon>Nitrosomonadales</taxon>
        <taxon>OM43 clade</taxon>
    </lineage>
</organism>
<dbReference type="Pfam" id="PF01725">
    <property type="entry name" value="Ham1p_like"/>
    <property type="match status" value="1"/>
</dbReference>
<dbReference type="CDD" id="cd00515">
    <property type="entry name" value="HAM1"/>
    <property type="match status" value="1"/>
</dbReference>
<dbReference type="GO" id="GO:0000166">
    <property type="term" value="F:nucleotide binding"/>
    <property type="evidence" value="ECO:0007669"/>
    <property type="project" value="UniProtKB-KW"/>
</dbReference>
<dbReference type="EMBL" id="CP011002">
    <property type="protein sequence ID" value="AKO65759.1"/>
    <property type="molecule type" value="Genomic_DNA"/>
</dbReference>
<protein>
    <recommendedName>
        <fullName evidence="10">dITP/XTP pyrophosphatase</fullName>
        <ecNumber evidence="10">3.6.1.66</ecNumber>
    </recommendedName>
    <alternativeName>
        <fullName evidence="10">Non-canonical purine NTP pyrophosphatase</fullName>
    </alternativeName>
    <alternativeName>
        <fullName evidence="10">Non-standard purine NTP pyrophosphatase</fullName>
    </alternativeName>
    <alternativeName>
        <fullName evidence="10">Nucleoside-triphosphate diphosphatase</fullName>
    </alternativeName>
    <alternativeName>
        <fullName evidence="10">Nucleoside-triphosphate pyrophosphatase</fullName>
        <shortName evidence="10">NTPase</shortName>
    </alternativeName>
</protein>
<comment type="catalytic activity">
    <reaction evidence="8 10">
        <text>dITP + H2O = dIMP + diphosphate + H(+)</text>
        <dbReference type="Rhea" id="RHEA:28342"/>
        <dbReference type="ChEBI" id="CHEBI:15377"/>
        <dbReference type="ChEBI" id="CHEBI:15378"/>
        <dbReference type="ChEBI" id="CHEBI:33019"/>
        <dbReference type="ChEBI" id="CHEBI:61194"/>
        <dbReference type="ChEBI" id="CHEBI:61382"/>
        <dbReference type="EC" id="3.6.1.66"/>
    </reaction>
</comment>
<evidence type="ECO:0000256" key="5">
    <source>
        <dbReference type="ARBA" id="ARBA00022801"/>
    </source>
</evidence>
<dbReference type="GO" id="GO:0009146">
    <property type="term" value="P:purine nucleoside triphosphate catabolic process"/>
    <property type="evidence" value="ECO:0007669"/>
    <property type="project" value="UniProtKB-UniRule"/>
</dbReference>
<dbReference type="InterPro" id="IPR029001">
    <property type="entry name" value="ITPase-like_fam"/>
</dbReference>
<evidence type="ECO:0000256" key="8">
    <source>
        <dbReference type="ARBA" id="ARBA00051875"/>
    </source>
</evidence>
<keyword evidence="13" id="KW-1185">Reference proteome</keyword>
<keyword evidence="6 10" id="KW-0460">Magnesium</keyword>